<dbReference type="PANTHER" id="PTHR39662:SF1">
    <property type="entry name" value="DUF354 DOMAIN-CONTAINING PROTEIN"/>
    <property type="match status" value="1"/>
</dbReference>
<reference evidence="1 2" key="1">
    <citation type="journal article" name="Nat. Commun.">
        <title>Undinarchaeota illuminate DPANN phylogeny and the impact of gene transfer on archaeal evolution.</title>
        <authorList>
            <person name="Dombrowski N."/>
            <person name="Williams T.A."/>
            <person name="Sun J."/>
            <person name="Woodcroft B.J."/>
            <person name="Lee J.H."/>
            <person name="Minh B.Q."/>
            <person name="Rinke C."/>
            <person name="Spang A."/>
        </authorList>
    </citation>
    <scope>NUCLEOTIDE SEQUENCE [LARGE SCALE GENOMIC DNA]</scope>
    <source>
        <strain evidence="1">MAG_bin17</strain>
    </source>
</reference>
<dbReference type="EMBL" id="DVAD01000007">
    <property type="protein sequence ID" value="HIJ99481.1"/>
    <property type="molecule type" value="Genomic_DNA"/>
</dbReference>
<sequence length="354" mass="39781">MKVWIDLLTPKQVMLYSKLIPMLEKSGEEVFVTTRDYKETSELLQTKRIEAVVVGKHGGASLEGKLSASIERMREMKGIVAKESPNIALSLSSPEAARVAFGLGIPHICINDIPEATAQSRLSVPLSEKIVAPKLIPKEVWAKYGMPPERVVQYDALDPVAWLRDFKPSDEVLNILELKNEKIITFRTSETNAAYLNESSNGEKVLIKPMIVEMSESFPDHRIVVLARYQEQADEIRNMRAKRVLVPDKVVDAQSLIYHSDLFIGGGGTMTLESALLGTPTLACRPMRTFYEDYVIEKQLVSRTTKEDLFEQASDLIKRNGEHKRRQRKIAGKMIRSMEDPAEVIANTVRSTAI</sequence>
<accession>A0A832XIN2</accession>
<dbReference type="Proteomes" id="UP000604391">
    <property type="component" value="Unassembled WGS sequence"/>
</dbReference>
<evidence type="ECO:0000313" key="2">
    <source>
        <dbReference type="Proteomes" id="UP000604391"/>
    </source>
</evidence>
<keyword evidence="2" id="KW-1185">Reference proteome</keyword>
<dbReference type="InterPro" id="IPR007152">
    <property type="entry name" value="DUF354"/>
</dbReference>
<organism evidence="1 2">
    <name type="scientific">Candidatus Undinarchaeum marinum</name>
    <dbReference type="NCBI Taxonomy" id="2756141"/>
    <lineage>
        <taxon>Archaea</taxon>
        <taxon>Candidatus Undinarchaeota</taxon>
        <taxon>Candidatus Undinarchaeia</taxon>
        <taxon>Candidatus Undinarchaeales</taxon>
        <taxon>Candidatus Undinarchaeaceae</taxon>
        <taxon>Candidatus Undinarchaeum</taxon>
    </lineage>
</organism>
<dbReference type="Gene3D" id="3.40.50.2000">
    <property type="entry name" value="Glycogen Phosphorylase B"/>
    <property type="match status" value="1"/>
</dbReference>
<dbReference type="SUPFAM" id="SSF53756">
    <property type="entry name" value="UDP-Glycosyltransferase/glycogen phosphorylase"/>
    <property type="match status" value="1"/>
</dbReference>
<name>A0A832XIN2_9ARCH</name>
<protein>
    <submittedName>
        <fullName evidence="1">DUF354 domain-containing protein</fullName>
    </submittedName>
</protein>
<proteinExistence type="predicted"/>
<comment type="caution">
    <text evidence="1">The sequence shown here is derived from an EMBL/GenBank/DDBJ whole genome shotgun (WGS) entry which is preliminary data.</text>
</comment>
<dbReference type="PANTHER" id="PTHR39662">
    <property type="entry name" value="DUF354 DOMAIN-CONTAINING PROTEIN-RELATED"/>
    <property type="match status" value="1"/>
</dbReference>
<dbReference type="AlphaFoldDB" id="A0A832XIN2"/>
<evidence type="ECO:0000313" key="1">
    <source>
        <dbReference type="EMBL" id="HIJ99481.1"/>
    </source>
</evidence>
<dbReference type="Pfam" id="PF04007">
    <property type="entry name" value="DUF354"/>
    <property type="match status" value="1"/>
</dbReference>
<gene>
    <name evidence="1" type="ORF">H1011_01495</name>
</gene>
<dbReference type="PIRSF" id="PIRSF005357">
    <property type="entry name" value="UCP005357"/>
    <property type="match status" value="1"/>
</dbReference>